<evidence type="ECO:0000256" key="2">
    <source>
        <dbReference type="ARBA" id="ARBA00023015"/>
    </source>
</evidence>
<name>A0AAD5CEW2_AMBAR</name>
<evidence type="ECO:0000259" key="5">
    <source>
        <dbReference type="PROSITE" id="PS50090"/>
    </source>
</evidence>
<dbReference type="InterPro" id="IPR017884">
    <property type="entry name" value="SANT_dom"/>
</dbReference>
<dbReference type="FunFam" id="1.10.10.60:FF:000154">
    <property type="entry name" value="Transcription factor SRM1"/>
    <property type="match status" value="1"/>
</dbReference>
<dbReference type="PANTHER" id="PTHR43952:SF75">
    <property type="entry name" value="PROTEIN RADIALIS-LIKE 6"/>
    <property type="match status" value="1"/>
</dbReference>
<evidence type="ECO:0000256" key="4">
    <source>
        <dbReference type="ARBA" id="ARBA00023242"/>
    </source>
</evidence>
<protein>
    <submittedName>
        <fullName evidence="7">Uncharacterized protein</fullName>
    </submittedName>
</protein>
<feature type="domain" description="SANT" evidence="6">
    <location>
        <begin position="112"/>
        <end position="167"/>
    </location>
</feature>
<reference evidence="7" key="1">
    <citation type="submission" date="2022-06" db="EMBL/GenBank/DDBJ databases">
        <title>Uncovering the hologenomic basis of an extraordinary plant invasion.</title>
        <authorList>
            <person name="Bieker V.C."/>
            <person name="Martin M.D."/>
            <person name="Gilbert T."/>
            <person name="Hodgins K."/>
            <person name="Battlay P."/>
            <person name="Petersen B."/>
            <person name="Wilson J."/>
        </authorList>
    </citation>
    <scope>NUCLEOTIDE SEQUENCE</scope>
    <source>
        <strain evidence="7">AA19_3_7</strain>
        <tissue evidence="7">Leaf</tissue>
    </source>
</reference>
<dbReference type="Gene3D" id="1.10.10.60">
    <property type="entry name" value="Homeodomain-like"/>
    <property type="match status" value="1"/>
</dbReference>
<dbReference type="Pfam" id="PF00249">
    <property type="entry name" value="Myb_DNA-binding"/>
    <property type="match status" value="1"/>
</dbReference>
<proteinExistence type="predicted"/>
<dbReference type="PROSITE" id="PS51293">
    <property type="entry name" value="SANT"/>
    <property type="match status" value="1"/>
</dbReference>
<evidence type="ECO:0000313" key="8">
    <source>
        <dbReference type="Proteomes" id="UP001206925"/>
    </source>
</evidence>
<dbReference type="PANTHER" id="PTHR43952">
    <property type="entry name" value="MYB FAMILY TRANSCRIPTION FACTOR-RELATED"/>
    <property type="match status" value="1"/>
</dbReference>
<dbReference type="GO" id="GO:0003700">
    <property type="term" value="F:DNA-binding transcription factor activity"/>
    <property type="evidence" value="ECO:0007669"/>
    <property type="project" value="InterPro"/>
</dbReference>
<keyword evidence="4" id="KW-0539">Nucleus</keyword>
<keyword evidence="3" id="KW-0804">Transcription</keyword>
<dbReference type="GO" id="GO:0048262">
    <property type="term" value="P:determination of dorsal/ventral asymmetry"/>
    <property type="evidence" value="ECO:0007669"/>
    <property type="project" value="UniProtKB-ARBA"/>
</dbReference>
<feature type="non-terminal residue" evidence="7">
    <location>
        <position position="1"/>
    </location>
</feature>
<dbReference type="GO" id="GO:0009908">
    <property type="term" value="P:flower development"/>
    <property type="evidence" value="ECO:0007669"/>
    <property type="project" value="UniProtKB-ARBA"/>
</dbReference>
<accession>A0AAD5CEW2</accession>
<dbReference type="SMART" id="SM00717">
    <property type="entry name" value="SANT"/>
    <property type="match status" value="1"/>
</dbReference>
<sequence length="180" mass="20367">TEVRGWRKTGRPKTVNDPSFTELKTVRCIIHGPQLEDIYKIAEMSKSSFGDKTVEFTSNLLEEITDEAMEYKSGKETVANVASTFDDITMEESDAYSHRRTLGATMATRSISSSSAWTAKQNKLFENALAIYDKETPDRWQKIARAVGGKSAEEVKRHYEVLVEDVRHVESGNFPLLQKK</sequence>
<evidence type="ECO:0000313" key="7">
    <source>
        <dbReference type="EMBL" id="KAI7740702.1"/>
    </source>
</evidence>
<dbReference type="InterPro" id="IPR001005">
    <property type="entry name" value="SANT/Myb"/>
</dbReference>
<comment type="subcellular location">
    <subcellularLocation>
        <location evidence="1">Nucleus</location>
    </subcellularLocation>
</comment>
<organism evidence="7 8">
    <name type="scientific">Ambrosia artemisiifolia</name>
    <name type="common">Common ragweed</name>
    <dbReference type="NCBI Taxonomy" id="4212"/>
    <lineage>
        <taxon>Eukaryota</taxon>
        <taxon>Viridiplantae</taxon>
        <taxon>Streptophyta</taxon>
        <taxon>Embryophyta</taxon>
        <taxon>Tracheophyta</taxon>
        <taxon>Spermatophyta</taxon>
        <taxon>Magnoliopsida</taxon>
        <taxon>eudicotyledons</taxon>
        <taxon>Gunneridae</taxon>
        <taxon>Pentapetalae</taxon>
        <taxon>asterids</taxon>
        <taxon>campanulids</taxon>
        <taxon>Asterales</taxon>
        <taxon>Asteraceae</taxon>
        <taxon>Asteroideae</taxon>
        <taxon>Heliantheae alliance</taxon>
        <taxon>Heliantheae</taxon>
        <taxon>Ambrosia</taxon>
    </lineage>
</organism>
<comment type="caution">
    <text evidence="7">The sequence shown here is derived from an EMBL/GenBank/DDBJ whole genome shotgun (WGS) entry which is preliminary data.</text>
</comment>
<evidence type="ECO:0000256" key="3">
    <source>
        <dbReference type="ARBA" id="ARBA00023163"/>
    </source>
</evidence>
<dbReference type="InterPro" id="IPR009057">
    <property type="entry name" value="Homeodomain-like_sf"/>
</dbReference>
<dbReference type="SUPFAM" id="SSF46689">
    <property type="entry name" value="Homeodomain-like"/>
    <property type="match status" value="1"/>
</dbReference>
<dbReference type="EMBL" id="JAMZMK010008361">
    <property type="protein sequence ID" value="KAI7740702.1"/>
    <property type="molecule type" value="Genomic_DNA"/>
</dbReference>
<keyword evidence="8" id="KW-1185">Reference proteome</keyword>
<evidence type="ECO:0000259" key="6">
    <source>
        <dbReference type="PROSITE" id="PS51293"/>
    </source>
</evidence>
<dbReference type="CDD" id="cd00167">
    <property type="entry name" value="SANT"/>
    <property type="match status" value="1"/>
</dbReference>
<evidence type="ECO:0000256" key="1">
    <source>
        <dbReference type="ARBA" id="ARBA00004123"/>
    </source>
</evidence>
<dbReference type="InterPro" id="IPR044636">
    <property type="entry name" value="RADIALIS-like"/>
</dbReference>
<dbReference type="GO" id="GO:0005634">
    <property type="term" value="C:nucleus"/>
    <property type="evidence" value="ECO:0007669"/>
    <property type="project" value="UniProtKB-SubCell"/>
</dbReference>
<dbReference type="AlphaFoldDB" id="A0AAD5CEW2"/>
<gene>
    <name evidence="7" type="ORF">M8C21_023513</name>
</gene>
<keyword evidence="2" id="KW-0805">Transcription regulation</keyword>
<feature type="domain" description="Myb-like" evidence="5">
    <location>
        <begin position="109"/>
        <end position="163"/>
    </location>
</feature>
<dbReference type="Proteomes" id="UP001206925">
    <property type="component" value="Unassembled WGS sequence"/>
</dbReference>
<dbReference type="PROSITE" id="PS50090">
    <property type="entry name" value="MYB_LIKE"/>
    <property type="match status" value="1"/>
</dbReference>